<evidence type="ECO:0000313" key="8">
    <source>
        <dbReference type="Proteomes" id="UP001295740"/>
    </source>
</evidence>
<dbReference type="SUPFAM" id="SSF48452">
    <property type="entry name" value="TPR-like"/>
    <property type="match status" value="2"/>
</dbReference>
<comment type="caution">
    <text evidence="7">The sequence shown here is derived from an EMBL/GenBank/DDBJ whole genome shotgun (WGS) entry which is preliminary data.</text>
</comment>
<name>A0AAI8VRR1_9PEZI</name>
<feature type="region of interest" description="Disordered" evidence="5">
    <location>
        <begin position="1"/>
        <end position="174"/>
    </location>
</feature>
<dbReference type="Gene3D" id="1.25.40.1040">
    <property type="match status" value="2"/>
</dbReference>
<dbReference type="InterPro" id="IPR008847">
    <property type="entry name" value="Suf"/>
</dbReference>
<dbReference type="GO" id="GO:0180010">
    <property type="term" value="P:co-transcriptional mRNA 3'-end processing, cleavage and polyadenylation pathway"/>
    <property type="evidence" value="ECO:0007669"/>
    <property type="project" value="UniProtKB-UniRule"/>
</dbReference>
<comment type="function">
    <text evidence="1 4">Component of the cleavage factor IA (CFIA) complex, which is involved in the endonucleolytic cleavage during polyadenylation-dependent pre-mRNA 3'-end formation.</text>
</comment>
<comment type="subcellular location">
    <subcellularLocation>
        <location evidence="4">Nucleus</location>
    </subcellularLocation>
    <subcellularLocation>
        <location evidence="4">Cytoplasm</location>
    </subcellularLocation>
    <text evidence="4">Nucleus and/or cytoplasm.</text>
</comment>
<feature type="region of interest" description="Disordered" evidence="5">
    <location>
        <begin position="591"/>
        <end position="615"/>
    </location>
</feature>
<evidence type="ECO:0000256" key="2">
    <source>
        <dbReference type="ARBA" id="ARBA00022737"/>
    </source>
</evidence>
<dbReference type="AlphaFoldDB" id="A0AAI8VRR1"/>
<dbReference type="SMART" id="SM00386">
    <property type="entry name" value="HAT"/>
    <property type="match status" value="6"/>
</dbReference>
<dbReference type="GO" id="GO:0003729">
    <property type="term" value="F:mRNA binding"/>
    <property type="evidence" value="ECO:0007669"/>
    <property type="project" value="TreeGrafter"/>
</dbReference>
<evidence type="ECO:0000256" key="5">
    <source>
        <dbReference type="SAM" id="MobiDB-lite"/>
    </source>
</evidence>
<protein>
    <recommendedName>
        <fullName evidence="4">mRNA 3'-end-processing protein RNA14</fullName>
    </recommendedName>
</protein>
<feature type="domain" description="Suppressor of forked" evidence="6">
    <location>
        <begin position="204"/>
        <end position="817"/>
    </location>
</feature>
<feature type="compositionally biased region" description="Polar residues" evidence="5">
    <location>
        <begin position="148"/>
        <end position="158"/>
    </location>
</feature>
<dbReference type="Pfam" id="PF05843">
    <property type="entry name" value="Suf"/>
    <property type="match status" value="1"/>
</dbReference>
<feature type="compositionally biased region" description="Low complexity" evidence="5">
    <location>
        <begin position="129"/>
        <end position="138"/>
    </location>
</feature>
<evidence type="ECO:0000313" key="7">
    <source>
        <dbReference type="EMBL" id="CAJ2509449.1"/>
    </source>
</evidence>
<dbReference type="PANTHER" id="PTHR19980">
    <property type="entry name" value="RNA CLEAVAGE STIMULATION FACTOR"/>
    <property type="match status" value="1"/>
</dbReference>
<sequence length="1089" mass="120756">MASEGSQDTGAQQGSNPTGSVDGWTGAAENHGPNTEHSAEQVQEPSMQLDPVHNIASGDSAGIDEDDDEDAGEYDPESVTITTSAPPHVERSASAASSRPLKKPKTAGGFIVGSSDDEDDDTPAPAPTPSTLKPTPTEAQARPFGQSPFHQSTTPQDTSSYGSAQASSNSIPAATTAAATTPTVTVNPNVAVTGAGKSRLPTDSIGILENRVKEDPRGDVEAWLALIDEQKRRHKVDDARSTYERFLEIFPQAAEIWVAYIDMELSLDNFTPAETIFSRTLMRVHNVQLWTTYLNYVRRRNDLNNDPSGAARQVLSQSYEFVLNNIGQDKDAGSIWQDYIQFLKTGPGQLGGTNWQDQQKMDQLRKAYQRAIGIPMANLNALWKEYDQFEMGLNRQTGRKKLQERSPAYMTARSANTHLENITRGLQRTTVPRLPPAPGFGDQDYMEQVRLWKAWIAWEKEDPLVLKSEDAESLQQRILHVYSQALMALRFWPELWIEAAEWCFDNKIFGKDGQDLGLQFLVDGIAANPESSVLALKHADHIELTQRDGEDDGAKAALAQAVRAPFDKVLDALYEMVKKLKEREAAAIAKIEEDASTDLPDNGRADGEDDDEGEILERPSLGSFKQERIKAVQDGFAVQVQMLSQHISYLWIALARAFRRLQGQGKSQPPTGVRGIFTEARGRGRLTSDVYIAIAHIEWDVYQDPVATKIFERGAKLFPESEQFFVEQLKHLHARRDFTNARVAFSQTVQRFKQKPELISKLKPLFAYFHAYEAKYGELVQVRELEKQMAELFPEESNVAHFAARFASDTFNPITARVIISPAQQMSAEALMQSVERRSPSVRSSPPPVPQMERSPRPQFLPVNTNSPKRPFQVEEQDDYNPPRKLARGASPLKGAAGRRLDQQRRAKHGQGMSTSSNAPAPIPRDITFLIGLIPPAETLSALQFKTEGLVRLVRETHVPDYQEWKALYENGQARTQTKQASLEYPPYPYPGRDSAGVAGRPQSPYNGTARALPPTTTAYRNSSLRPGSSGSYEPPPAVYQNPGPSQFNPLAHSSGADNHAYAAWQNNYSSAPNPYGMPPPQQPYGGYY</sequence>
<dbReference type="InterPro" id="IPR011990">
    <property type="entry name" value="TPR-like_helical_dom_sf"/>
</dbReference>
<dbReference type="PANTHER" id="PTHR19980:SF0">
    <property type="entry name" value="CLEAVAGE STIMULATION FACTOR SUBUNIT 3"/>
    <property type="match status" value="1"/>
</dbReference>
<keyword evidence="4" id="KW-0963">Cytoplasm</keyword>
<feature type="compositionally biased region" description="Polar residues" evidence="5">
    <location>
        <begin position="1015"/>
        <end position="1032"/>
    </location>
</feature>
<dbReference type="InterPro" id="IPR003107">
    <property type="entry name" value="HAT"/>
</dbReference>
<evidence type="ECO:0000256" key="4">
    <source>
        <dbReference type="RuleBase" id="RU369035"/>
    </source>
</evidence>
<keyword evidence="3 4" id="KW-0539">Nucleus</keyword>
<feature type="region of interest" description="Disordered" evidence="5">
    <location>
        <begin position="977"/>
        <end position="1055"/>
    </location>
</feature>
<proteinExistence type="predicted"/>
<reference evidence="7" key="1">
    <citation type="submission" date="2023-10" db="EMBL/GenBank/DDBJ databases">
        <authorList>
            <person name="Hackl T."/>
        </authorList>
    </citation>
    <scope>NUCLEOTIDE SEQUENCE</scope>
</reference>
<keyword evidence="4" id="KW-0507">mRNA processing</keyword>
<feature type="compositionally biased region" description="Low complexity" evidence="5">
    <location>
        <begin position="159"/>
        <end position="174"/>
    </location>
</feature>
<accession>A0AAI8VRR1</accession>
<dbReference type="EMBL" id="CAUWAG010000012">
    <property type="protein sequence ID" value="CAJ2509449.1"/>
    <property type="molecule type" value="Genomic_DNA"/>
</dbReference>
<dbReference type="GO" id="GO:0005737">
    <property type="term" value="C:cytoplasm"/>
    <property type="evidence" value="ECO:0007669"/>
    <property type="project" value="UniProtKB-SubCell"/>
</dbReference>
<feature type="region of interest" description="Disordered" evidence="5">
    <location>
        <begin position="1067"/>
        <end position="1089"/>
    </location>
</feature>
<keyword evidence="8" id="KW-1185">Reference proteome</keyword>
<dbReference type="InterPro" id="IPR045243">
    <property type="entry name" value="Rna14-like"/>
</dbReference>
<keyword evidence="2" id="KW-0677">Repeat</keyword>
<dbReference type="GO" id="GO:0005634">
    <property type="term" value="C:nucleus"/>
    <property type="evidence" value="ECO:0007669"/>
    <property type="project" value="UniProtKB-SubCell"/>
</dbReference>
<organism evidence="7 8">
    <name type="scientific">Anthostomella pinea</name>
    <dbReference type="NCBI Taxonomy" id="933095"/>
    <lineage>
        <taxon>Eukaryota</taxon>
        <taxon>Fungi</taxon>
        <taxon>Dikarya</taxon>
        <taxon>Ascomycota</taxon>
        <taxon>Pezizomycotina</taxon>
        <taxon>Sordariomycetes</taxon>
        <taxon>Xylariomycetidae</taxon>
        <taxon>Xylariales</taxon>
        <taxon>Xylariaceae</taxon>
        <taxon>Anthostomella</taxon>
    </lineage>
</organism>
<evidence type="ECO:0000259" key="6">
    <source>
        <dbReference type="Pfam" id="PF05843"/>
    </source>
</evidence>
<evidence type="ECO:0000256" key="3">
    <source>
        <dbReference type="ARBA" id="ARBA00023242"/>
    </source>
</evidence>
<dbReference type="Proteomes" id="UP001295740">
    <property type="component" value="Unassembled WGS sequence"/>
</dbReference>
<evidence type="ECO:0000256" key="1">
    <source>
        <dbReference type="ARBA" id="ARBA00002863"/>
    </source>
</evidence>
<feature type="region of interest" description="Disordered" evidence="5">
    <location>
        <begin position="830"/>
        <end position="922"/>
    </location>
</feature>
<feature type="compositionally biased region" description="Acidic residues" evidence="5">
    <location>
        <begin position="62"/>
        <end position="76"/>
    </location>
</feature>
<feature type="compositionally biased region" description="Polar residues" evidence="5">
    <location>
        <begin position="1"/>
        <end position="19"/>
    </location>
</feature>
<gene>
    <name evidence="7" type="ORF">KHLLAP_LOCUS9917</name>
</gene>
<feature type="compositionally biased region" description="Polar residues" evidence="5">
    <location>
        <begin position="32"/>
        <end position="46"/>
    </location>
</feature>